<dbReference type="Gene3D" id="3.40.50.1580">
    <property type="entry name" value="Nucleoside phosphorylase domain"/>
    <property type="match status" value="1"/>
</dbReference>
<dbReference type="GO" id="GO:0009116">
    <property type="term" value="P:nucleoside metabolic process"/>
    <property type="evidence" value="ECO:0007669"/>
    <property type="project" value="InterPro"/>
</dbReference>
<dbReference type="PANTHER" id="PTHR46832:SF1">
    <property type="entry name" value="5'-METHYLTHIOADENOSINE_S-ADENOSYLHOMOCYSTEINE NUCLEOSIDASE"/>
    <property type="match status" value="1"/>
</dbReference>
<sequence length="294" mass="31547">MAHQHNKLEHVTAGAIGFGSGSTTGSVTVTQPARQGPRRDGGTLIVVVEAVEFNAVVDAVAAVNARPTFTPRFLRGQTVFELGIISRTELFLARVGPGGETPHSAGPSVAELIADLAPAHVILTGICYGLKEDDAKEPQRIGDVVVADQVRLIAHRKMAQDAGRTEVRRLTRGGEVHPSHKLLDRFRTASVGWTRSRVRFGPVVTESVLVNSFAYREEIRAVAPEAIAGEMEGRAVYTAAVRNKIDWILVKGICDWGHDKQDSDQTRAAENAAALVVRVVEMGGLDAVTPPRAS</sequence>
<dbReference type="InterPro" id="IPR035994">
    <property type="entry name" value="Nucleoside_phosphorylase_sf"/>
</dbReference>
<dbReference type="Pfam" id="PF01048">
    <property type="entry name" value="PNP_UDP_1"/>
    <property type="match status" value="1"/>
</dbReference>
<organism evidence="2 3">
    <name type="scientific">Asanoa ishikariensis</name>
    <dbReference type="NCBI Taxonomy" id="137265"/>
    <lineage>
        <taxon>Bacteria</taxon>
        <taxon>Bacillati</taxon>
        <taxon>Actinomycetota</taxon>
        <taxon>Actinomycetes</taxon>
        <taxon>Micromonosporales</taxon>
        <taxon>Micromonosporaceae</taxon>
        <taxon>Asanoa</taxon>
    </lineage>
</organism>
<evidence type="ECO:0000259" key="1">
    <source>
        <dbReference type="Pfam" id="PF01048"/>
    </source>
</evidence>
<reference evidence="3" key="1">
    <citation type="submission" date="2016-10" db="EMBL/GenBank/DDBJ databases">
        <authorList>
            <person name="Varghese N."/>
            <person name="Submissions S."/>
        </authorList>
    </citation>
    <scope>NUCLEOTIDE SEQUENCE [LARGE SCALE GENOMIC DNA]</scope>
    <source>
        <strain evidence="3">DSM 44718</strain>
    </source>
</reference>
<dbReference type="PANTHER" id="PTHR46832">
    <property type="entry name" value="5'-METHYLTHIOADENOSINE/S-ADENOSYLHOMOCYSTEINE NUCLEOSIDASE"/>
    <property type="match status" value="1"/>
</dbReference>
<name>A0A1H3T6L7_9ACTN</name>
<evidence type="ECO:0000313" key="3">
    <source>
        <dbReference type="Proteomes" id="UP000199632"/>
    </source>
</evidence>
<dbReference type="RefSeq" id="WP_090798472.1">
    <property type="nucleotide sequence ID" value="NZ_BOND01000003.1"/>
</dbReference>
<dbReference type="InterPro" id="IPR000845">
    <property type="entry name" value="Nucleoside_phosphorylase_d"/>
</dbReference>
<dbReference type="GO" id="GO:0008930">
    <property type="term" value="F:methylthioadenosine nucleosidase activity"/>
    <property type="evidence" value="ECO:0007669"/>
    <property type="project" value="TreeGrafter"/>
</dbReference>
<gene>
    <name evidence="2" type="ORF">SAMN05421684_5229</name>
</gene>
<protein>
    <submittedName>
        <fullName evidence="2">Adenosylhomocysteine nucleosidase</fullName>
    </submittedName>
</protein>
<evidence type="ECO:0000313" key="2">
    <source>
        <dbReference type="EMBL" id="SDZ45567.1"/>
    </source>
</evidence>
<dbReference type="AlphaFoldDB" id="A0A1H3T6L7"/>
<dbReference type="GO" id="GO:0008782">
    <property type="term" value="F:adenosylhomocysteine nucleosidase activity"/>
    <property type="evidence" value="ECO:0007669"/>
    <property type="project" value="TreeGrafter"/>
</dbReference>
<proteinExistence type="predicted"/>
<dbReference type="OrthoDB" id="5519916at2"/>
<dbReference type="STRING" id="137265.SAMN05421684_5229"/>
<dbReference type="Proteomes" id="UP000199632">
    <property type="component" value="Unassembled WGS sequence"/>
</dbReference>
<dbReference type="GO" id="GO:0019284">
    <property type="term" value="P:L-methionine salvage from S-adenosylmethionine"/>
    <property type="evidence" value="ECO:0007669"/>
    <property type="project" value="TreeGrafter"/>
</dbReference>
<accession>A0A1H3T6L7</accession>
<dbReference type="EMBL" id="FNQB01000003">
    <property type="protein sequence ID" value="SDZ45567.1"/>
    <property type="molecule type" value="Genomic_DNA"/>
</dbReference>
<dbReference type="SUPFAM" id="SSF53167">
    <property type="entry name" value="Purine and uridine phosphorylases"/>
    <property type="match status" value="1"/>
</dbReference>
<feature type="domain" description="Nucleoside phosphorylase" evidence="1">
    <location>
        <begin position="63"/>
        <end position="281"/>
    </location>
</feature>
<keyword evidence="3" id="KW-1185">Reference proteome</keyword>
<dbReference type="GO" id="GO:0005829">
    <property type="term" value="C:cytosol"/>
    <property type="evidence" value="ECO:0007669"/>
    <property type="project" value="TreeGrafter"/>
</dbReference>